<evidence type="ECO:0000313" key="7">
    <source>
        <dbReference type="EMBL" id="EPC64623.1"/>
    </source>
</evidence>
<evidence type="ECO:0000259" key="6">
    <source>
        <dbReference type="PROSITE" id="PS51192"/>
    </source>
</evidence>
<dbReference type="GO" id="GO:0003677">
    <property type="term" value="F:DNA binding"/>
    <property type="evidence" value="ECO:0007669"/>
    <property type="project" value="UniProtKB-KW"/>
</dbReference>
<dbReference type="Proteomes" id="UP000014264">
    <property type="component" value="Unassembled WGS sequence"/>
</dbReference>
<evidence type="ECO:0000256" key="5">
    <source>
        <dbReference type="ARBA" id="ARBA00023204"/>
    </source>
</evidence>
<reference evidence="7 8" key="1">
    <citation type="journal article" date="2013" name="PLoS ONE">
        <title>Lactobacillus paracasei comparative genomics: towards species pan-genome definition and exploitation of diversity.</title>
        <authorList>
            <person name="Smokvina T."/>
            <person name="Wels M."/>
            <person name="Polka J."/>
            <person name="Chervaux C."/>
            <person name="Brisse S."/>
            <person name="Boekhorst J."/>
            <person name="van Hylckama Vlieg J.E."/>
            <person name="Siezen R.J."/>
        </authorList>
    </citation>
    <scope>NUCLEOTIDE SEQUENCE [LARGE SCALE GENOMIC DNA]</scope>
    <source>
        <strain evidence="7 8">Lpp14</strain>
    </source>
</reference>
<keyword evidence="4" id="KW-0238">DNA-binding</keyword>
<keyword evidence="1" id="KW-0227">DNA damage</keyword>
<sequence>MRGTFLRNLYKSVRLASLGQMVSNTLISGLLYFEKGGALMALTDPVTVLPGVGPKREAGLASLGIHTIRDLLFYFPYRYDDLKVKDLAEAADQEKLTVKGIVVTDPVISRFGPHRSRVNVKLQIERSVILVTFFNQPWLKDRFQMGDEAAIFGKWDAKRRSLTGMKILATQSQDQPSMAAIYTVNKNVRMGTLLDLIKAAWERDQQNINDLVPASIREHYRLMSDAQLVHGMHFPDTPAEAKAARRTGVFREFFLFQLQIQALKQLNANSSNGLAIPYDNQALRALIATLPFALTNAQKRVVNEICADMRRPNHMNRLLQGDVGSGKTVVAAIVLYAAVTAGFQAALMVPTEVLAEQHFAKLTKLFKDFPVKLGLLTGSTSTKKRRELLSELRDGRLNLIIGTHALIQKGVDFHALGLVVIDEQHRFGVNQRKILQEKGQKPDLLSMTATPIPRTLAITAYGEMDVSTIDELPAGRKPIATMWLR</sequence>
<feature type="non-terminal residue" evidence="7">
    <location>
        <position position="485"/>
    </location>
</feature>
<protein>
    <submittedName>
        <fullName evidence="7">ATP-dependent DNA helicase RecG</fullName>
    </submittedName>
</protein>
<keyword evidence="3 7" id="KW-0547">Nucleotide-binding</keyword>
<keyword evidence="3 7" id="KW-0067">ATP-binding</keyword>
<dbReference type="AlphaFoldDB" id="A0A829GVU8"/>
<evidence type="ECO:0000256" key="3">
    <source>
        <dbReference type="ARBA" id="ARBA00022806"/>
    </source>
</evidence>
<comment type="caution">
    <text evidence="7">The sequence shown here is derived from an EMBL/GenBank/DDBJ whole genome shotgun (WGS) entry which is preliminary data.</text>
</comment>
<dbReference type="InterPro" id="IPR014001">
    <property type="entry name" value="Helicase_ATP-bd"/>
</dbReference>
<feature type="domain" description="Helicase ATP-binding" evidence="6">
    <location>
        <begin position="308"/>
        <end position="469"/>
    </location>
</feature>
<dbReference type="Gene3D" id="2.40.50.140">
    <property type="entry name" value="Nucleic acid-binding proteins"/>
    <property type="match status" value="1"/>
</dbReference>
<gene>
    <name evidence="7" type="ORF">Lpp14_04058</name>
</gene>
<dbReference type="Pfam" id="PF00270">
    <property type="entry name" value="DEAD"/>
    <property type="match status" value="1"/>
</dbReference>
<dbReference type="InterPro" id="IPR011545">
    <property type="entry name" value="DEAD/DEAH_box_helicase_dom"/>
</dbReference>
<evidence type="ECO:0000256" key="4">
    <source>
        <dbReference type="ARBA" id="ARBA00023125"/>
    </source>
</evidence>
<dbReference type="Pfam" id="PF17191">
    <property type="entry name" value="RecG_wedge"/>
    <property type="match status" value="1"/>
</dbReference>
<dbReference type="GO" id="GO:0006281">
    <property type="term" value="P:DNA repair"/>
    <property type="evidence" value="ECO:0007669"/>
    <property type="project" value="UniProtKB-KW"/>
</dbReference>
<dbReference type="GO" id="GO:0005524">
    <property type="term" value="F:ATP binding"/>
    <property type="evidence" value="ECO:0007669"/>
    <property type="project" value="InterPro"/>
</dbReference>
<dbReference type="SUPFAM" id="SSF52540">
    <property type="entry name" value="P-loop containing nucleoside triphosphate hydrolases"/>
    <property type="match status" value="1"/>
</dbReference>
<dbReference type="PROSITE" id="PS51192">
    <property type="entry name" value="HELICASE_ATP_BIND_1"/>
    <property type="match status" value="1"/>
</dbReference>
<keyword evidence="5" id="KW-0234">DNA repair</keyword>
<dbReference type="SMART" id="SM00487">
    <property type="entry name" value="DEXDc"/>
    <property type="match status" value="1"/>
</dbReference>
<dbReference type="PANTHER" id="PTHR47964:SF1">
    <property type="entry name" value="ATP-DEPENDENT DNA HELICASE HOMOLOG RECG, CHLOROPLASTIC"/>
    <property type="match status" value="1"/>
</dbReference>
<accession>A0A829GVU8</accession>
<keyword evidence="3 7" id="KW-0347">Helicase</keyword>
<dbReference type="CDD" id="cd17992">
    <property type="entry name" value="DEXHc_RecG"/>
    <property type="match status" value="1"/>
</dbReference>
<organism evidence="7 8">
    <name type="scientific">Lacticaseibacillus paracasei subsp. paracasei Lpp14</name>
    <dbReference type="NCBI Taxonomy" id="1256204"/>
    <lineage>
        <taxon>Bacteria</taxon>
        <taxon>Bacillati</taxon>
        <taxon>Bacillota</taxon>
        <taxon>Bacilli</taxon>
        <taxon>Lactobacillales</taxon>
        <taxon>Lactobacillaceae</taxon>
        <taxon>Lacticaseibacillus</taxon>
    </lineage>
</organism>
<dbReference type="GO" id="GO:0003678">
    <property type="term" value="F:DNA helicase activity"/>
    <property type="evidence" value="ECO:0007669"/>
    <property type="project" value="TreeGrafter"/>
</dbReference>
<dbReference type="CDD" id="cd04488">
    <property type="entry name" value="RecG_wedge_OBF"/>
    <property type="match status" value="1"/>
</dbReference>
<evidence type="ECO:0000313" key="8">
    <source>
        <dbReference type="Proteomes" id="UP000014264"/>
    </source>
</evidence>
<dbReference type="InterPro" id="IPR047112">
    <property type="entry name" value="RecG/Mfd"/>
</dbReference>
<evidence type="ECO:0000256" key="2">
    <source>
        <dbReference type="ARBA" id="ARBA00022801"/>
    </source>
</evidence>
<dbReference type="Gene3D" id="3.40.50.300">
    <property type="entry name" value="P-loop containing nucleotide triphosphate hydrolases"/>
    <property type="match status" value="1"/>
</dbReference>
<dbReference type="InterPro" id="IPR012340">
    <property type="entry name" value="NA-bd_OB-fold"/>
</dbReference>
<evidence type="ECO:0000256" key="1">
    <source>
        <dbReference type="ARBA" id="ARBA00022763"/>
    </source>
</evidence>
<proteinExistence type="predicted"/>
<dbReference type="InterPro" id="IPR033454">
    <property type="entry name" value="RecG_wedge"/>
</dbReference>
<dbReference type="GO" id="GO:0016787">
    <property type="term" value="F:hydrolase activity"/>
    <property type="evidence" value="ECO:0007669"/>
    <property type="project" value="UniProtKB-KW"/>
</dbReference>
<dbReference type="InterPro" id="IPR027417">
    <property type="entry name" value="P-loop_NTPase"/>
</dbReference>
<dbReference type="SUPFAM" id="SSF50249">
    <property type="entry name" value="Nucleic acid-binding proteins"/>
    <property type="match status" value="1"/>
</dbReference>
<dbReference type="PANTHER" id="PTHR47964">
    <property type="entry name" value="ATP-DEPENDENT DNA HELICASE HOMOLOG RECG, CHLOROPLASTIC"/>
    <property type="match status" value="1"/>
</dbReference>
<name>A0A829GVU8_LACPA</name>
<keyword evidence="2" id="KW-0378">Hydrolase</keyword>
<dbReference type="EMBL" id="ANJZ01000106">
    <property type="protein sequence ID" value="EPC64623.1"/>
    <property type="molecule type" value="Genomic_DNA"/>
</dbReference>